<evidence type="ECO:0000256" key="1">
    <source>
        <dbReference type="SAM" id="MobiDB-lite"/>
    </source>
</evidence>
<proteinExistence type="predicted"/>
<dbReference type="Gene3D" id="2.60.40.10">
    <property type="entry name" value="Immunoglobulins"/>
    <property type="match status" value="1"/>
</dbReference>
<dbReference type="PANTHER" id="PTHR34819:SF3">
    <property type="entry name" value="CELL SURFACE PROTEIN"/>
    <property type="match status" value="1"/>
</dbReference>
<accession>A0ABR7MH91</accession>
<feature type="domain" description="DUF11" evidence="3">
    <location>
        <begin position="1457"/>
        <end position="1564"/>
    </location>
</feature>
<protein>
    <submittedName>
        <fullName evidence="5">T9SS type A sorting domain-containing protein</fullName>
    </submittedName>
</protein>
<evidence type="ECO:0000259" key="3">
    <source>
        <dbReference type="Pfam" id="PF01345"/>
    </source>
</evidence>
<feature type="domain" description="Secretion system C-terminal sorting" evidence="4">
    <location>
        <begin position="2150"/>
        <end position="2216"/>
    </location>
</feature>
<feature type="chain" id="PRO_5047012950" evidence="2">
    <location>
        <begin position="23"/>
        <end position="2224"/>
    </location>
</feature>
<feature type="compositionally biased region" description="Gly residues" evidence="1">
    <location>
        <begin position="604"/>
        <end position="625"/>
    </location>
</feature>
<feature type="signal peptide" evidence="2">
    <location>
        <begin position="1"/>
        <end position="22"/>
    </location>
</feature>
<evidence type="ECO:0000259" key="4">
    <source>
        <dbReference type="Pfam" id="PF18962"/>
    </source>
</evidence>
<dbReference type="InterPro" id="IPR051172">
    <property type="entry name" value="Chlamydia_OmcB"/>
</dbReference>
<dbReference type="RefSeq" id="WP_187318719.1">
    <property type="nucleotide sequence ID" value="NZ_JACSCY010000003.1"/>
</dbReference>
<evidence type="ECO:0000313" key="5">
    <source>
        <dbReference type="EMBL" id="MBC6610416.1"/>
    </source>
</evidence>
<dbReference type="PANTHER" id="PTHR34819">
    <property type="entry name" value="LARGE CYSTEINE-RICH PERIPLASMIC PROTEIN OMCB"/>
    <property type="match status" value="1"/>
</dbReference>
<dbReference type="EMBL" id="JACSCY010000003">
    <property type="protein sequence ID" value="MBC6610416.1"/>
    <property type="molecule type" value="Genomic_DNA"/>
</dbReference>
<dbReference type="NCBIfam" id="TIGR01451">
    <property type="entry name" value="B_ant_repeat"/>
    <property type="match status" value="1"/>
</dbReference>
<dbReference type="InterPro" id="IPR047589">
    <property type="entry name" value="DUF11_rpt"/>
</dbReference>
<sequence length="2224" mass="220820">MKATLRLLGLVAVLASSGLLPALGQTCTTAPVTLDYTARTNGESWKNRPAEGVPSTTSFTRVGTSYSSTNDNATTLSISSLNGQKGLSWSAQYLNGSSTLTYTFNRAVSGLSMRVRDIDAVFNPGVVGIALSSGYTDEVTFSGVSSSGATVLPTLALANSGSNTHVTITNNTAAGKTSGNGNSAIDGASIDVTFNSPVTSFTIVYRNATTAAGLLSSGEQQVISIPSISWCRIEPVANDVTTAGMSNGASTLPISTLSATVDGTLKAYKLVTVPPATQGILYVNGTAAAAGQNLTPAQAAQLTFDPAVTATGPVSFTYTAIDDADVQDATPATYTIPVTPTGASGAPAPCATPGKDGSVAGLLVNPDTYYPSRAAQTLTVGATSIVVEAATGTTKTDIAAGDLLLVIQMQGADINATNTDAYGDGVAGGPASGYLSNASFTAGTYEYVVAKTAVTAAAGGTVQLATPLRNGYQNAPASSTAGQRRFQVVRVPQYGNLTLGTTISALPWNGSTGGILALDVAGTLNLNGFAINATGAGFRGGAGRVQTTANGNDLSYVTTAASNNNAQKGEGIAGTPQYVFNGATLVTNTADGYPNGSNSRGAPGNAGGGGNNNVDNSGGGGGANGGAGGRGGNNFSSNLAIGGEPGAAVVEASSSRLLLGGGGGAGTNNGNTNATDGTVSSGANGGGIIMVRTGAVSGTGTLVANGAAASSAVKDDGNGGGGAGGSILLTAVNTAGLTKVTLTADGGNGGANTGSGTAGYHGPGGGGGGGVVLANGAVAAVSTAAGANGTTVGGGAFGAAPGLSGVSNTQISGSIANSTVGTTCAADVTTTLTGPALLNPGQPSGSYTATFTNTGLGTAEGLTQTVTLPVGVTSVQTPNGATYDPNTRIITFGSNVTTLNGRASNAYQFSFTAPRQTGTLTLLSNVSTTTAEGVSVAPNQASLTATLNVTADVAITITTPTNPVTAGQTGTFDVNLANIGTNAAATPVAQVQLPSGLQEVIVMASNGVTGSYSSATGIVTYTFPNNNAALASLFTASSSIKFTAPAIGPVTATATMGTSTYEAGQTANNAATSTLNITPTFDLATSLNGPTTTVAGSLTTFMVMTTNAGPSPASNVIQYVQLPAGLSSVFVSSNGTYDKNSGIVTFPPLATLANGTTVNHSISFAAPSSNFTVTANVAPTAGDLFTNNNSTTAPPTSVTPATTELANVYTSISVPDANVAPGTPMVFSVMTGNNGPAIANNVVQRVLLPPGMTGVQTTGNGVYDPTTGAVTFPPMSPVSGAAEMRTITLAAPQAGTVMALASTSSATSDPMIGNNLAATAVVIAPQADVATALQGPQSTVAGQSVTYTVTTSNNGPSAASNVVQTVQIPAGLTGVNAGTGTYDATSGVITFPAVASQAVGSTMTSTITFTAPSSSSFVATAYVSSSTADANTSNNTAKATTATQRNADVAVFLAGMTSTVVGNPVTYIVTTTNNGPSLSSGQTTTVQLPADLSSVAVTGGGTYNAATGLVTFPIVTDQAVGAAGTLANTITFLTPDVAQLTLFATTATASGANDPSLGNNTAVISTQVSTTALEPVDEQTIIAANVVSQAAGQAVVFTVRTTNASTTTAATNVVQLVSLPAGLTGVLVEDGSYDPQTGVVTFATLSTQAAATARTRTITVNAPGNGPLVARASVLTGNPDPTPANNYYTASVAIEARADVMTKVSGPAATLPGALVTYNVVTLNNGPSPATDVTQKVLLPAGATAVTLPVGATQSGNEVTFATIAAQAAGVAGVVTNSLTFIAPTPGFSVTSNLTATTVDVNPGDNTSTQTTALANQAPVANTTINVMQTPQGNTAGQLAIAPLKGRDADGSIVYYTIKSLPTASQGTLYLNGSPVATEQLVMASDAGNLTFDPLATYTGNVFFSYVATDNQNTVSAPALYALTVGQDNATRYTKTAVKGNATPYQNNDVLATAFDVNGGAYNAATPQAVTDNGIRQATVANQTSAEQLNALGLTLDPTTGQLLVADRNKLRSGAYTVDVTTTDAYGGITSQAVGFDIGGNPLPVELVSFTAKAVQQNAVLNWRTASEKSNDHFVVERSVDGVAFVPVGSVKGNGSTSAAHDYQFKDGDAAQVARQLHYRLRQVDQDGTESLSPVRTVQFAAVATVAPTLYPNPASTSTKLDLRGLTTGNYQVRVLDMTGRAVASYSVEGGVVATLPVTQLPAGSYLVDVQSEAAHYKLRFIKE</sequence>
<keyword evidence="6" id="KW-1185">Reference proteome</keyword>
<feature type="domain" description="DUF11" evidence="3">
    <location>
        <begin position="952"/>
        <end position="1075"/>
    </location>
</feature>
<dbReference type="InterPro" id="IPR013783">
    <property type="entry name" value="Ig-like_fold"/>
</dbReference>
<keyword evidence="2" id="KW-0732">Signal</keyword>
<comment type="caution">
    <text evidence="5">The sequence shown here is derived from an EMBL/GenBank/DDBJ whole genome shotgun (WGS) entry which is preliminary data.</text>
</comment>
<feature type="region of interest" description="Disordered" evidence="1">
    <location>
        <begin position="591"/>
        <end position="625"/>
    </location>
</feature>
<feature type="domain" description="DUF11" evidence="3">
    <location>
        <begin position="1213"/>
        <end position="1320"/>
    </location>
</feature>
<feature type="domain" description="DUF11" evidence="3">
    <location>
        <begin position="1702"/>
        <end position="1811"/>
    </location>
</feature>
<dbReference type="Pfam" id="PF18962">
    <property type="entry name" value="Por_Secre_tail"/>
    <property type="match status" value="1"/>
</dbReference>
<feature type="domain" description="DUF11" evidence="3">
    <location>
        <begin position="1586"/>
        <end position="1692"/>
    </location>
</feature>
<name>A0ABR7MH91_9BACT</name>
<dbReference type="InterPro" id="IPR026444">
    <property type="entry name" value="Secre_tail"/>
</dbReference>
<gene>
    <name evidence="5" type="ORF">H8B15_05760</name>
</gene>
<evidence type="ECO:0000313" key="6">
    <source>
        <dbReference type="Proteomes" id="UP000622017"/>
    </source>
</evidence>
<dbReference type="InterPro" id="IPR001434">
    <property type="entry name" value="OmcB-like_DUF11"/>
</dbReference>
<dbReference type="NCBIfam" id="TIGR04183">
    <property type="entry name" value="Por_Secre_tail"/>
    <property type="match status" value="1"/>
</dbReference>
<dbReference type="Pfam" id="PF01345">
    <property type="entry name" value="DUF11"/>
    <property type="match status" value="7"/>
</dbReference>
<evidence type="ECO:0000256" key="2">
    <source>
        <dbReference type="SAM" id="SignalP"/>
    </source>
</evidence>
<dbReference type="Proteomes" id="UP000622017">
    <property type="component" value="Unassembled WGS sequence"/>
</dbReference>
<organism evidence="5 6">
    <name type="scientific">Hymenobacter citatus</name>
    <dbReference type="NCBI Taxonomy" id="2763506"/>
    <lineage>
        <taxon>Bacteria</taxon>
        <taxon>Pseudomonadati</taxon>
        <taxon>Bacteroidota</taxon>
        <taxon>Cytophagia</taxon>
        <taxon>Cytophagales</taxon>
        <taxon>Hymenobacteraceae</taxon>
        <taxon>Hymenobacter</taxon>
    </lineage>
</organism>
<reference evidence="5 6" key="1">
    <citation type="submission" date="2020-08" db="EMBL/GenBank/DDBJ databases">
        <title>Hymenobacter sp.</title>
        <authorList>
            <person name="Kim M.K."/>
        </authorList>
    </citation>
    <scope>NUCLEOTIDE SEQUENCE [LARGE SCALE GENOMIC DNA]</scope>
    <source>
        <strain evidence="5 6">BT507</strain>
    </source>
</reference>
<feature type="domain" description="DUF11" evidence="3">
    <location>
        <begin position="1337"/>
        <end position="1440"/>
    </location>
</feature>
<feature type="domain" description="DUF11" evidence="3">
    <location>
        <begin position="1090"/>
        <end position="1193"/>
    </location>
</feature>